<feature type="compositionally biased region" description="Gly residues" evidence="1">
    <location>
        <begin position="35"/>
        <end position="50"/>
    </location>
</feature>
<name>A0A1H2LIF2_9ACTN</name>
<keyword evidence="4" id="KW-1185">Reference proteome</keyword>
<dbReference type="EMBL" id="LT629799">
    <property type="protein sequence ID" value="SDU80622.1"/>
    <property type="molecule type" value="Genomic_DNA"/>
</dbReference>
<evidence type="ECO:0008006" key="5">
    <source>
        <dbReference type="Google" id="ProtNLM"/>
    </source>
</evidence>
<dbReference type="RefSeq" id="WP_091072504.1">
    <property type="nucleotide sequence ID" value="NZ_LT629799.1"/>
</dbReference>
<feature type="transmembrane region" description="Helical" evidence="2">
    <location>
        <begin position="190"/>
        <end position="212"/>
    </location>
</feature>
<evidence type="ECO:0000313" key="3">
    <source>
        <dbReference type="EMBL" id="SDU80622.1"/>
    </source>
</evidence>
<gene>
    <name evidence="3" type="ORF">SAMN04488544_0223</name>
</gene>
<keyword evidence="2" id="KW-1133">Transmembrane helix</keyword>
<dbReference type="AlphaFoldDB" id="A0A1H2LIF2"/>
<evidence type="ECO:0000256" key="1">
    <source>
        <dbReference type="SAM" id="MobiDB-lite"/>
    </source>
</evidence>
<dbReference type="OrthoDB" id="3765654at2"/>
<organism evidence="3 4">
    <name type="scientific">Microlunatus sagamiharensis</name>
    <dbReference type="NCBI Taxonomy" id="546874"/>
    <lineage>
        <taxon>Bacteria</taxon>
        <taxon>Bacillati</taxon>
        <taxon>Actinomycetota</taxon>
        <taxon>Actinomycetes</taxon>
        <taxon>Propionibacteriales</taxon>
        <taxon>Propionibacteriaceae</taxon>
        <taxon>Microlunatus</taxon>
    </lineage>
</organism>
<feature type="compositionally biased region" description="Basic and acidic residues" evidence="1">
    <location>
        <begin position="63"/>
        <end position="76"/>
    </location>
</feature>
<keyword evidence="2" id="KW-0812">Transmembrane</keyword>
<feature type="region of interest" description="Disordered" evidence="1">
    <location>
        <begin position="1"/>
        <end position="180"/>
    </location>
</feature>
<feature type="compositionally biased region" description="Low complexity" evidence="1">
    <location>
        <begin position="112"/>
        <end position="133"/>
    </location>
</feature>
<evidence type="ECO:0000256" key="2">
    <source>
        <dbReference type="SAM" id="Phobius"/>
    </source>
</evidence>
<feature type="compositionally biased region" description="Low complexity" evidence="1">
    <location>
        <begin position="12"/>
        <end position="34"/>
    </location>
</feature>
<dbReference type="STRING" id="546874.SAMN04488544_0223"/>
<evidence type="ECO:0000313" key="4">
    <source>
        <dbReference type="Proteomes" id="UP000198825"/>
    </source>
</evidence>
<accession>A0A1H2LIF2</accession>
<reference evidence="4" key="1">
    <citation type="submission" date="2016-10" db="EMBL/GenBank/DDBJ databases">
        <authorList>
            <person name="Varghese N."/>
            <person name="Submissions S."/>
        </authorList>
    </citation>
    <scope>NUCLEOTIDE SEQUENCE [LARGE SCALE GENOMIC DNA]</scope>
    <source>
        <strain evidence="4">DSM 21743</strain>
    </source>
</reference>
<proteinExistence type="predicted"/>
<protein>
    <recommendedName>
        <fullName evidence="5">PknH-like extracellular domain-containing protein</fullName>
    </recommendedName>
</protein>
<sequence length="618" mass="61872">MADDRSPHSPRRAAPGEDPAPAGPSAPRGSEPGRTGSGDGTPGSGNGAAEGAGSTAPGAPGRFTEDEARPIFREAAADADAATVRTPTGGSDAPAATSAPKGASSEGEPAGASTEPGAADAPAADPASGPTTGSRRLNFTPRARPADDEDATTLLPRTTGRDGRAGAAVTDPDLDDLDERPRRLGRRGRLALLVSAVAAVVVVGLGVGYAVVGVSDQQPGADGVPGGTTSSSAAATPSAAALLDDSSMLTAQGATSILPKRTWTVGEVVRGPLPAGTGPSCLGSDPLEGAPTAQQTLSRTVTADGSDAPSVLHVAQAYATVEDATQAFSVTSRAMGTCAVTGDWIFTGRALQGVGDEATAVAVRSAADGQTTQHWVVVSRTGRAIDVVDASTPGKDALNVNNVTASLASVVGAQCATAGGACADSPSTSDAPPPVGGDEPGFFATGDLPPASSSPAPWVGTPVEAPSEDFTGSQCESVNWSTTAAVEKSSRVYLLQDVPGIFGLNEIVLTAKDEATATKLVEKIKDDWASCKERKLTATVDKATKVTGVAEGGASVAGWTTEVEQKAGSTTTRFRVGIASSGTKVAFVFLNPQKGLDISSEEWNTVTVRGVQRLTQQG</sequence>
<dbReference type="Proteomes" id="UP000198825">
    <property type="component" value="Chromosome I"/>
</dbReference>
<keyword evidence="2" id="KW-0472">Membrane</keyword>